<proteinExistence type="predicted"/>
<comment type="caution">
    <text evidence="1">The sequence shown here is derived from an EMBL/GenBank/DDBJ whole genome shotgun (WGS) entry which is preliminary data.</text>
</comment>
<evidence type="ECO:0000313" key="1">
    <source>
        <dbReference type="EMBL" id="PZT54107.1"/>
    </source>
</evidence>
<organism evidence="1 2">
    <name type="scientific">Paenibacillus silvae</name>
    <dbReference type="NCBI Taxonomy" id="1325358"/>
    <lineage>
        <taxon>Bacteria</taxon>
        <taxon>Bacillati</taxon>
        <taxon>Bacillota</taxon>
        <taxon>Bacilli</taxon>
        <taxon>Bacillales</taxon>
        <taxon>Paenibacillaceae</taxon>
        <taxon>Paenibacillus</taxon>
    </lineage>
</organism>
<sequence>MGVISFYLELYPCAFCSLLFLVASHHENGQLTQTSFFLFFLLDPYLQAGHYLTVQD</sequence>
<gene>
    <name evidence="1" type="ORF">DN757_18935</name>
</gene>
<dbReference type="AlphaFoldDB" id="A0A2W6NDP2"/>
<evidence type="ECO:0000313" key="2">
    <source>
        <dbReference type="Proteomes" id="UP000249204"/>
    </source>
</evidence>
<name>A0A2W6NDP2_9BACL</name>
<reference evidence="1 2" key="1">
    <citation type="submission" date="2018-06" db="EMBL/GenBank/DDBJ databases">
        <title>Isolation of heavy metals resistant Paenibacillus silvae NC2 from Gold-Copper mine in ZiJin, China.</title>
        <authorList>
            <person name="Xu J."/>
            <person name="Mazhar H.S."/>
            <person name="Rensing C."/>
        </authorList>
    </citation>
    <scope>NUCLEOTIDE SEQUENCE [LARGE SCALE GENOMIC DNA]</scope>
    <source>
        <strain evidence="1 2">NC2</strain>
    </source>
</reference>
<dbReference type="Proteomes" id="UP000249204">
    <property type="component" value="Unassembled WGS sequence"/>
</dbReference>
<dbReference type="EMBL" id="QKWW01000055">
    <property type="protein sequence ID" value="PZT54107.1"/>
    <property type="molecule type" value="Genomic_DNA"/>
</dbReference>
<protein>
    <submittedName>
        <fullName evidence="1">Uncharacterized protein</fullName>
    </submittedName>
</protein>
<accession>A0A2W6NDP2</accession>